<name>A0A9N9VSB0_9HYPO</name>
<dbReference type="OrthoDB" id="674604at2759"/>
<evidence type="ECO:0000313" key="3">
    <source>
        <dbReference type="Proteomes" id="UP000696573"/>
    </source>
</evidence>
<sequence length="602" mass="68850">MRLLNTSTLEIQEFGHIIPHYAILSHTWEKDEVLFHDMINGTAHKKAAYSKVLGCCRLAKERGLKWIWIDTLCIDKTSSSELSEAINSMYRWYEGSTICFVYLWDVYDKPDHASLSRWPVRTSDVRRSRWFTRGWTLQELIAPSYIEFYTFDWVEMGTKRSLERQISERTGIPRQVLRGESPLVHNVAERMSWASKRVTTRDEDMAYCLMGFFGVNMPLLYGEGSKAFLRLQEQILKQEDDYTIFMWFQSQDSTTYRHSPLRGAWCSSPADFVRSSKPDNVSSKRIYPALESPQTAIIERLSRKLPEHNFEAHCMLDYSKVYQVPTHEIEQNFGAYEPPILASRGIQISLPLMEIENVDAGDTSLIRYEECSGSLWLAWTCCKIENRLLCLVLDSSGAHCRLDSRAVPHCLISVDESLEKEFTMRQFELRPSGSVQLKQDLEFARNPQFTSFNVEPKTNHISIDISHPIPAAGFHVFPKNEDFILVLGCSFSLGQGKTYFQISCGVSDGQHWCTFDEESTSPLTTTHQRYDDLHSQAKAYFLQFSDRAAVASTSGVQGLILTAAMRRASAHTYQLDIGSTRVGEEPAWVKLCLSGDLVDSSR</sequence>
<keyword evidence="3" id="KW-1185">Reference proteome</keyword>
<dbReference type="EMBL" id="CABFNQ020000730">
    <property type="protein sequence ID" value="CAH0028146.1"/>
    <property type="molecule type" value="Genomic_DNA"/>
</dbReference>
<dbReference type="PANTHER" id="PTHR10622">
    <property type="entry name" value="HET DOMAIN-CONTAINING PROTEIN"/>
    <property type="match status" value="1"/>
</dbReference>
<dbReference type="PANTHER" id="PTHR10622:SF10">
    <property type="entry name" value="HET DOMAIN-CONTAINING PROTEIN"/>
    <property type="match status" value="1"/>
</dbReference>
<accession>A0A9N9VSB0</accession>
<evidence type="ECO:0000313" key="2">
    <source>
        <dbReference type="EMBL" id="CAH0028146.1"/>
    </source>
</evidence>
<gene>
    <name evidence="2" type="ORF">CRHIZ90672A_00002120</name>
</gene>
<dbReference type="AlphaFoldDB" id="A0A9N9VSB0"/>
<comment type="caution">
    <text evidence="2">The sequence shown here is derived from an EMBL/GenBank/DDBJ whole genome shotgun (WGS) entry which is preliminary data.</text>
</comment>
<dbReference type="Pfam" id="PF06985">
    <property type="entry name" value="HET"/>
    <property type="match status" value="1"/>
</dbReference>
<proteinExistence type="predicted"/>
<reference evidence="2" key="1">
    <citation type="submission" date="2021-10" db="EMBL/GenBank/DDBJ databases">
        <authorList>
            <person name="Piombo E."/>
        </authorList>
    </citation>
    <scope>NUCLEOTIDE SEQUENCE</scope>
</reference>
<protein>
    <recommendedName>
        <fullName evidence="1">Heterokaryon incompatibility domain-containing protein</fullName>
    </recommendedName>
</protein>
<feature type="domain" description="Heterokaryon incompatibility" evidence="1">
    <location>
        <begin position="21"/>
        <end position="103"/>
    </location>
</feature>
<dbReference type="Proteomes" id="UP000696573">
    <property type="component" value="Unassembled WGS sequence"/>
</dbReference>
<organism evidence="2 3">
    <name type="scientific">Clonostachys rhizophaga</name>
    <dbReference type="NCBI Taxonomy" id="160324"/>
    <lineage>
        <taxon>Eukaryota</taxon>
        <taxon>Fungi</taxon>
        <taxon>Dikarya</taxon>
        <taxon>Ascomycota</taxon>
        <taxon>Pezizomycotina</taxon>
        <taxon>Sordariomycetes</taxon>
        <taxon>Hypocreomycetidae</taxon>
        <taxon>Hypocreales</taxon>
        <taxon>Bionectriaceae</taxon>
        <taxon>Clonostachys</taxon>
    </lineage>
</organism>
<dbReference type="InterPro" id="IPR010730">
    <property type="entry name" value="HET"/>
</dbReference>
<evidence type="ECO:0000259" key="1">
    <source>
        <dbReference type="Pfam" id="PF06985"/>
    </source>
</evidence>